<evidence type="ECO:0000313" key="3">
    <source>
        <dbReference type="Proteomes" id="UP001204851"/>
    </source>
</evidence>
<protein>
    <submittedName>
        <fullName evidence="2">Phosphotyrosine protein phosphatase</fullName>
    </submittedName>
</protein>
<dbReference type="EMBL" id="JAMXMC010000007">
    <property type="protein sequence ID" value="MCO5977702.1"/>
    <property type="molecule type" value="Genomic_DNA"/>
</dbReference>
<dbReference type="RefSeq" id="WP_252770202.1">
    <property type="nucleotide sequence ID" value="NZ_JAMXMC010000007.1"/>
</dbReference>
<reference evidence="2 3" key="1">
    <citation type="submission" date="2022-06" db="EMBL/GenBank/DDBJ databases">
        <title>Ideonella sp. NS12-5 Genome sequencing and assembly.</title>
        <authorList>
            <person name="Jung Y."/>
        </authorList>
    </citation>
    <scope>NUCLEOTIDE SEQUENCE [LARGE SCALE GENOMIC DNA]</scope>
    <source>
        <strain evidence="2 3">NS12-5</strain>
    </source>
</reference>
<gene>
    <name evidence="2" type="ORF">M0L44_13415</name>
</gene>
<dbReference type="InterPro" id="IPR023485">
    <property type="entry name" value="Ptyr_pPase"/>
</dbReference>
<dbReference type="SMART" id="SM00226">
    <property type="entry name" value="LMWPc"/>
    <property type="match status" value="1"/>
</dbReference>
<accession>A0ABT1BNA3</accession>
<comment type="caution">
    <text evidence="2">The sequence shown here is derived from an EMBL/GenBank/DDBJ whole genome shotgun (WGS) entry which is preliminary data.</text>
</comment>
<feature type="domain" description="Phosphotyrosine protein phosphatase I" evidence="1">
    <location>
        <begin position="8"/>
        <end position="110"/>
    </location>
</feature>
<proteinExistence type="predicted"/>
<evidence type="ECO:0000259" key="1">
    <source>
        <dbReference type="SMART" id="SM00226"/>
    </source>
</evidence>
<dbReference type="PIRSF" id="PIRSF029416">
    <property type="entry name" value="UCP029416_PTP"/>
    <property type="match status" value="1"/>
</dbReference>
<name>A0ABT1BNA3_9BURK</name>
<keyword evidence="3" id="KW-1185">Reference proteome</keyword>
<dbReference type="InterPro" id="IPR036196">
    <property type="entry name" value="Ptyr_pPase_sf"/>
</dbReference>
<dbReference type="InterPro" id="IPR016919">
    <property type="entry name" value="UCP029416_PTP"/>
</dbReference>
<sequence length="115" mass="12874">MTPQCAPTRVLFICSRNQWRSPTAEAVFADAPGVECLSAGLNHDAENPLTAELVDWADLIFVMERDHQARLKARFRPQLAGKTVVCLGIPDRYRYMDSALVALLRARVTRHLPKG</sequence>
<dbReference type="Proteomes" id="UP001204851">
    <property type="component" value="Unassembled WGS sequence"/>
</dbReference>
<dbReference type="Gene3D" id="3.40.50.2300">
    <property type="match status" value="2"/>
</dbReference>
<evidence type="ECO:0000313" key="2">
    <source>
        <dbReference type="EMBL" id="MCO5977702.1"/>
    </source>
</evidence>
<organism evidence="2 3">
    <name type="scientific">Ideonella oryzae</name>
    <dbReference type="NCBI Taxonomy" id="2937441"/>
    <lineage>
        <taxon>Bacteria</taxon>
        <taxon>Pseudomonadati</taxon>
        <taxon>Pseudomonadota</taxon>
        <taxon>Betaproteobacteria</taxon>
        <taxon>Burkholderiales</taxon>
        <taxon>Sphaerotilaceae</taxon>
        <taxon>Ideonella</taxon>
    </lineage>
</organism>
<dbReference type="SUPFAM" id="SSF52788">
    <property type="entry name" value="Phosphotyrosine protein phosphatases I"/>
    <property type="match status" value="1"/>
</dbReference>